<dbReference type="SUPFAM" id="SSF51735">
    <property type="entry name" value="NAD(P)-binding Rossmann-fold domains"/>
    <property type="match status" value="1"/>
</dbReference>
<keyword evidence="3" id="KW-0560">Oxidoreductase</keyword>
<keyword evidence="2" id="KW-0521">NADP</keyword>
<protein>
    <submittedName>
        <fullName evidence="4">NAD(P)-binding protein</fullName>
    </submittedName>
</protein>
<dbReference type="PANTHER" id="PTHR43618:SF18">
    <property type="entry name" value="SHORT CHAIN DEHYDROGENASE_REDUCTASE FAMILY (AFU_ORTHOLOGUE AFUA_5G12480)"/>
    <property type="match status" value="1"/>
</dbReference>
<dbReference type="OrthoDB" id="2898618at2759"/>
<evidence type="ECO:0000256" key="2">
    <source>
        <dbReference type="ARBA" id="ARBA00022857"/>
    </source>
</evidence>
<dbReference type="EMBL" id="KV748898">
    <property type="protein sequence ID" value="OCL12259.1"/>
    <property type="molecule type" value="Genomic_DNA"/>
</dbReference>
<dbReference type="PRINTS" id="PR00081">
    <property type="entry name" value="GDHRDH"/>
</dbReference>
<proteinExistence type="inferred from homology"/>
<keyword evidence="5" id="KW-1185">Reference proteome</keyword>
<evidence type="ECO:0000313" key="5">
    <source>
        <dbReference type="Proteomes" id="UP000250140"/>
    </source>
</evidence>
<dbReference type="InterPro" id="IPR036291">
    <property type="entry name" value="NAD(P)-bd_dom_sf"/>
</dbReference>
<organism evidence="4 5">
    <name type="scientific">Glonium stellatum</name>
    <dbReference type="NCBI Taxonomy" id="574774"/>
    <lineage>
        <taxon>Eukaryota</taxon>
        <taxon>Fungi</taxon>
        <taxon>Dikarya</taxon>
        <taxon>Ascomycota</taxon>
        <taxon>Pezizomycotina</taxon>
        <taxon>Dothideomycetes</taxon>
        <taxon>Pleosporomycetidae</taxon>
        <taxon>Gloniales</taxon>
        <taxon>Gloniaceae</taxon>
        <taxon>Glonium</taxon>
    </lineage>
</organism>
<dbReference type="CDD" id="cd05233">
    <property type="entry name" value="SDR_c"/>
    <property type="match status" value="1"/>
</dbReference>
<dbReference type="Proteomes" id="UP000250140">
    <property type="component" value="Unassembled WGS sequence"/>
</dbReference>
<dbReference type="Pfam" id="PF13561">
    <property type="entry name" value="adh_short_C2"/>
    <property type="match status" value="1"/>
</dbReference>
<gene>
    <name evidence="4" type="ORF">AOQ84DRAFT_386249</name>
</gene>
<comment type="similarity">
    <text evidence="1">Belongs to the short-chain dehydrogenases/reductases (SDR) family.</text>
</comment>
<dbReference type="GO" id="GO:0016491">
    <property type="term" value="F:oxidoreductase activity"/>
    <property type="evidence" value="ECO:0007669"/>
    <property type="project" value="UniProtKB-KW"/>
</dbReference>
<dbReference type="PANTHER" id="PTHR43618">
    <property type="entry name" value="7-ALPHA-HYDROXYSTEROID DEHYDROGENASE"/>
    <property type="match status" value="1"/>
</dbReference>
<name>A0A8E2JX02_9PEZI</name>
<dbReference type="Gene3D" id="3.40.50.720">
    <property type="entry name" value="NAD(P)-binding Rossmann-like Domain"/>
    <property type="match status" value="1"/>
</dbReference>
<dbReference type="InterPro" id="IPR020904">
    <property type="entry name" value="Sc_DH/Rdtase_CS"/>
</dbReference>
<evidence type="ECO:0000313" key="4">
    <source>
        <dbReference type="EMBL" id="OCL12259.1"/>
    </source>
</evidence>
<accession>A0A8E2JX02</accession>
<dbReference type="PROSITE" id="PS00061">
    <property type="entry name" value="ADH_SHORT"/>
    <property type="match status" value="1"/>
</dbReference>
<reference evidence="4 5" key="1">
    <citation type="journal article" date="2016" name="Nat. Commun.">
        <title>Ectomycorrhizal ecology is imprinted in the genome of the dominant symbiotic fungus Cenococcum geophilum.</title>
        <authorList>
            <consortium name="DOE Joint Genome Institute"/>
            <person name="Peter M."/>
            <person name="Kohler A."/>
            <person name="Ohm R.A."/>
            <person name="Kuo A."/>
            <person name="Krutzmann J."/>
            <person name="Morin E."/>
            <person name="Arend M."/>
            <person name="Barry K.W."/>
            <person name="Binder M."/>
            <person name="Choi C."/>
            <person name="Clum A."/>
            <person name="Copeland A."/>
            <person name="Grisel N."/>
            <person name="Haridas S."/>
            <person name="Kipfer T."/>
            <person name="LaButti K."/>
            <person name="Lindquist E."/>
            <person name="Lipzen A."/>
            <person name="Maire R."/>
            <person name="Meier B."/>
            <person name="Mihaltcheva S."/>
            <person name="Molinier V."/>
            <person name="Murat C."/>
            <person name="Poggeler S."/>
            <person name="Quandt C.A."/>
            <person name="Sperisen C."/>
            <person name="Tritt A."/>
            <person name="Tisserant E."/>
            <person name="Crous P.W."/>
            <person name="Henrissat B."/>
            <person name="Nehls U."/>
            <person name="Egli S."/>
            <person name="Spatafora J.W."/>
            <person name="Grigoriev I.V."/>
            <person name="Martin F.M."/>
        </authorList>
    </citation>
    <scope>NUCLEOTIDE SEQUENCE [LARGE SCALE GENOMIC DNA]</scope>
    <source>
        <strain evidence="4 5">CBS 207.34</strain>
    </source>
</reference>
<sequence>MDLSAGALFNVNGIVAIVTGGGTGIGLTIAKALAANGAHKVYIVGRRKEVLEAAAKTTSPESIIPLPGDVTSLESLCEMAERVKTEVGYVNLLVANAGIMGPRPLKAAPGESPPTLSEFRAHALATPTEVFTDTFSVNTTAVYYSALAFLELLDTGNAKGNMGADWRSQVIATSSIGGYSRLKGASFAYNSSKAATTHLMKMMATSLVPYKIRCNVLAPGVFPTDLTGSFINNFGPSLPGAFDSSLIPAERAGSEPDIAGAVLFLASKAGAYCNGSVIVIDGGRLGTLPSTY</sequence>
<dbReference type="InterPro" id="IPR002347">
    <property type="entry name" value="SDR_fam"/>
</dbReference>
<evidence type="ECO:0000256" key="1">
    <source>
        <dbReference type="ARBA" id="ARBA00006484"/>
    </source>
</evidence>
<dbReference type="InterPro" id="IPR052178">
    <property type="entry name" value="Sec_Metab_Biosynth_SDR"/>
</dbReference>
<evidence type="ECO:0000256" key="3">
    <source>
        <dbReference type="ARBA" id="ARBA00023002"/>
    </source>
</evidence>
<dbReference type="AlphaFoldDB" id="A0A8E2JX02"/>